<reference evidence="9" key="2">
    <citation type="submission" date="2023-06" db="EMBL/GenBank/DDBJ databases">
        <authorList>
            <person name="Kobayashi Y."/>
            <person name="Kayamori A."/>
            <person name="Aoki K."/>
            <person name="Shiwa Y."/>
            <person name="Fujita N."/>
            <person name="Sugita T."/>
            <person name="Iwasaki W."/>
            <person name="Tanaka N."/>
            <person name="Takashima M."/>
        </authorList>
    </citation>
    <scope>NUCLEOTIDE SEQUENCE</scope>
    <source>
        <strain evidence="9">HIS016</strain>
    </source>
</reference>
<comment type="similarity">
    <text evidence="2">Belongs to the protein prenyltransferase subunit beta family.</text>
</comment>
<keyword evidence="10" id="KW-1185">Reference proteome</keyword>
<gene>
    <name evidence="9" type="primary">CDC43</name>
    <name evidence="9" type="ORF">CspeluHIS016_0504470</name>
</gene>
<protein>
    <recommendedName>
        <fullName evidence="8">Prenyltransferase alpha-alpha toroid domain-containing protein</fullName>
    </recommendedName>
</protein>
<evidence type="ECO:0000259" key="8">
    <source>
        <dbReference type="Pfam" id="PF00432"/>
    </source>
</evidence>
<keyword evidence="7" id="KW-0862">Zinc</keyword>
<dbReference type="InterPro" id="IPR008930">
    <property type="entry name" value="Terpenoid_cyclase/PrenylTrfase"/>
</dbReference>
<sequence>MSQSTFKRNAHIAYFKRCLAVLPQAAEEHDVNRVTIAFFSLAGLELLGALDRTARDGWIEWLWSLQAADGGFRGSPIPGPGHIPSTYTALCSLALLRAPLDRLDRSGLMRFLRACQAEDGSFAPSPGMPGAFQNDTRMSYCAAVTRAVALRGGGSGGRIEDIDVDAARAFLGRCRTWEGAYASRPGVVEAQGGTTYCAVAALSLFGRVEENGETTRWIVQRQLGGFQGRPGKLEDVCYSFWCCGALAALDRAALVNSPANTSFLLDAQSPIGGFGKAPTDFPDPFHSYLALAALALTPAREELGLKAIDAVWNLPPDARDYLLS</sequence>
<keyword evidence="5" id="KW-0479">Metal-binding</keyword>
<evidence type="ECO:0000256" key="6">
    <source>
        <dbReference type="ARBA" id="ARBA00022737"/>
    </source>
</evidence>
<evidence type="ECO:0000256" key="1">
    <source>
        <dbReference type="ARBA" id="ARBA00001947"/>
    </source>
</evidence>
<reference evidence="9" key="1">
    <citation type="journal article" date="2023" name="BMC Genomics">
        <title>Chromosome-level genome assemblies of Cutaneotrichosporon spp. (Trichosporonales, Basidiomycota) reveal imbalanced evolution between nucleotide sequences and chromosome synteny.</title>
        <authorList>
            <person name="Kobayashi Y."/>
            <person name="Kayamori A."/>
            <person name="Aoki K."/>
            <person name="Shiwa Y."/>
            <person name="Matsutani M."/>
            <person name="Fujita N."/>
            <person name="Sugita T."/>
            <person name="Iwasaki W."/>
            <person name="Tanaka N."/>
            <person name="Takashima M."/>
        </authorList>
    </citation>
    <scope>NUCLEOTIDE SEQUENCE</scope>
    <source>
        <strain evidence="9">HIS016</strain>
    </source>
</reference>
<evidence type="ECO:0000256" key="5">
    <source>
        <dbReference type="ARBA" id="ARBA00022723"/>
    </source>
</evidence>
<dbReference type="PANTHER" id="PTHR11774:SF4">
    <property type="entry name" value="GERANYLGERANYL TRANSFERASE TYPE-1 SUBUNIT BETA"/>
    <property type="match status" value="1"/>
</dbReference>
<evidence type="ECO:0000256" key="4">
    <source>
        <dbReference type="ARBA" id="ARBA00022679"/>
    </source>
</evidence>
<dbReference type="EMBL" id="BTCM01000005">
    <property type="protein sequence ID" value="GMK58415.1"/>
    <property type="molecule type" value="Genomic_DNA"/>
</dbReference>
<evidence type="ECO:0000256" key="3">
    <source>
        <dbReference type="ARBA" id="ARBA00022602"/>
    </source>
</evidence>
<dbReference type="GO" id="GO:0046872">
    <property type="term" value="F:metal ion binding"/>
    <property type="evidence" value="ECO:0007669"/>
    <property type="project" value="UniProtKB-KW"/>
</dbReference>
<dbReference type="PANTHER" id="PTHR11774">
    <property type="entry name" value="GERANYLGERANYL TRANSFERASE TYPE BETA SUBUNIT"/>
    <property type="match status" value="1"/>
</dbReference>
<dbReference type="GO" id="GO:0004662">
    <property type="term" value="F:CAAX-protein geranylgeranyltransferase activity"/>
    <property type="evidence" value="ECO:0007669"/>
    <property type="project" value="TreeGrafter"/>
</dbReference>
<keyword evidence="6" id="KW-0677">Repeat</keyword>
<evidence type="ECO:0000256" key="2">
    <source>
        <dbReference type="ARBA" id="ARBA00010497"/>
    </source>
</evidence>
<dbReference type="Gene3D" id="1.50.10.20">
    <property type="match status" value="1"/>
</dbReference>
<dbReference type="SUPFAM" id="SSF48239">
    <property type="entry name" value="Terpenoid cyclases/Protein prenyltransferases"/>
    <property type="match status" value="1"/>
</dbReference>
<feature type="domain" description="Prenyltransferase alpha-alpha toroid" evidence="8">
    <location>
        <begin position="6"/>
        <end position="313"/>
    </location>
</feature>
<dbReference type="Pfam" id="PF00432">
    <property type="entry name" value="Prenyltrans"/>
    <property type="match status" value="1"/>
</dbReference>
<dbReference type="Proteomes" id="UP001222932">
    <property type="component" value="Unassembled WGS sequence"/>
</dbReference>
<organism evidence="9 10">
    <name type="scientific">Cutaneotrichosporon spelunceum</name>
    <dbReference type="NCBI Taxonomy" id="1672016"/>
    <lineage>
        <taxon>Eukaryota</taxon>
        <taxon>Fungi</taxon>
        <taxon>Dikarya</taxon>
        <taxon>Basidiomycota</taxon>
        <taxon>Agaricomycotina</taxon>
        <taxon>Tremellomycetes</taxon>
        <taxon>Trichosporonales</taxon>
        <taxon>Trichosporonaceae</taxon>
        <taxon>Cutaneotrichosporon</taxon>
    </lineage>
</organism>
<keyword evidence="4" id="KW-0808">Transferase</keyword>
<proteinExistence type="inferred from homology"/>
<evidence type="ECO:0000256" key="7">
    <source>
        <dbReference type="ARBA" id="ARBA00022833"/>
    </source>
</evidence>
<evidence type="ECO:0000313" key="9">
    <source>
        <dbReference type="EMBL" id="GMK58415.1"/>
    </source>
</evidence>
<evidence type="ECO:0000313" key="10">
    <source>
        <dbReference type="Proteomes" id="UP001222932"/>
    </source>
</evidence>
<name>A0AAD3YCR9_9TREE</name>
<dbReference type="AlphaFoldDB" id="A0AAD3YCR9"/>
<dbReference type="GO" id="GO:0005953">
    <property type="term" value="C:CAAX-protein geranylgeranyltransferase complex"/>
    <property type="evidence" value="ECO:0007669"/>
    <property type="project" value="TreeGrafter"/>
</dbReference>
<dbReference type="InterPro" id="IPR045089">
    <property type="entry name" value="PGGT1B-like"/>
</dbReference>
<accession>A0AAD3YCR9</accession>
<keyword evidence="3" id="KW-0637">Prenyltransferase</keyword>
<comment type="cofactor">
    <cofactor evidence="1">
        <name>Zn(2+)</name>
        <dbReference type="ChEBI" id="CHEBI:29105"/>
    </cofactor>
</comment>
<comment type="caution">
    <text evidence="9">The sequence shown here is derived from an EMBL/GenBank/DDBJ whole genome shotgun (WGS) entry which is preliminary data.</text>
</comment>
<dbReference type="InterPro" id="IPR001330">
    <property type="entry name" value="Prenyltrans"/>
</dbReference>